<evidence type="ECO:0000256" key="1">
    <source>
        <dbReference type="ARBA" id="ARBA00004442"/>
    </source>
</evidence>
<keyword evidence="5" id="KW-1133">Transmembrane helix</keyword>
<feature type="domain" description="OmpA-like" evidence="6">
    <location>
        <begin position="348"/>
        <end position="463"/>
    </location>
</feature>
<dbReference type="InterPro" id="IPR009282">
    <property type="entry name" value="DUF937"/>
</dbReference>
<dbReference type="Gene3D" id="3.30.1330.60">
    <property type="entry name" value="OmpA-like domain"/>
    <property type="match status" value="1"/>
</dbReference>
<evidence type="ECO:0000256" key="5">
    <source>
        <dbReference type="SAM" id="Phobius"/>
    </source>
</evidence>
<dbReference type="PANTHER" id="PTHR30329:SF21">
    <property type="entry name" value="LIPOPROTEIN YIAD-RELATED"/>
    <property type="match status" value="1"/>
</dbReference>
<dbReference type="Proteomes" id="UP001500167">
    <property type="component" value="Unassembled WGS sequence"/>
</dbReference>
<comment type="subcellular location">
    <subcellularLocation>
        <location evidence="1">Cell outer membrane</location>
    </subcellularLocation>
</comment>
<dbReference type="PANTHER" id="PTHR30329">
    <property type="entry name" value="STATOR ELEMENT OF FLAGELLAR MOTOR COMPLEX"/>
    <property type="match status" value="1"/>
</dbReference>
<dbReference type="Pfam" id="PF00691">
    <property type="entry name" value="OmpA"/>
    <property type="match status" value="1"/>
</dbReference>
<name>A0ABP8A3Q2_9SPHI</name>
<dbReference type="CDD" id="cd07185">
    <property type="entry name" value="OmpA_C-like"/>
    <property type="match status" value="1"/>
</dbReference>
<feature type="transmembrane region" description="Helical" evidence="5">
    <location>
        <begin position="253"/>
        <end position="271"/>
    </location>
</feature>
<keyword evidence="3" id="KW-0998">Cell outer membrane</keyword>
<dbReference type="InterPro" id="IPR006665">
    <property type="entry name" value="OmpA-like"/>
</dbReference>
<dbReference type="InterPro" id="IPR006664">
    <property type="entry name" value="OMP_bac"/>
</dbReference>
<comment type="caution">
    <text evidence="7">The sequence shown here is derived from an EMBL/GenBank/DDBJ whole genome shotgun (WGS) entry which is preliminary data.</text>
</comment>
<proteinExistence type="predicted"/>
<dbReference type="Pfam" id="PF06078">
    <property type="entry name" value="DUF937"/>
    <property type="match status" value="1"/>
</dbReference>
<dbReference type="SUPFAM" id="SSF103088">
    <property type="entry name" value="OmpA-like"/>
    <property type="match status" value="1"/>
</dbReference>
<keyword evidence="2 4" id="KW-0472">Membrane</keyword>
<dbReference type="InterPro" id="IPR036737">
    <property type="entry name" value="OmpA-like_sf"/>
</dbReference>
<sequence length="463" mass="49253">MENQLLKSAKDFFDDEVLTRIGQSLNQDNEQVKQGLNVVVPSLFLGLSQQTEGGGGISTILEQAKQRFSNFDLNQLLGGQEAREDTEGQSGESGGSNILTSIFGGGLETVLGTVAGYLGFSAESVQKLMGLSLPAIFSTLTNKGQQWDANTINQTLQDNKTAFAAAIPAGLGLGAFGKLFDGGHFSAPEEVKPEEIVPEEVIPDTPVEHIENRPGATVINPATELEAHKEPLALPRADGARTAAASTGSSGGGWWKILIALIVIALLWFLFGKGCSGNKNGAVTDTSVNQGPMNSGDAMGNGTASPVDREHLDVMLPNGGKLGAFKSGIEDRLVQFLKSDYKSLGEDSLKNTWFDFDNLNFETGTAKVLPESQAQLSNLAEILKAFPAANVKIGGYTDKTGNEEYNKKLSLDRANAVKDYLDKAGLSKQVIGAEGYGSQFAKYPADAPETDRILDRHVAVSVR</sequence>
<dbReference type="RefSeq" id="WP_346086369.1">
    <property type="nucleotide sequence ID" value="NZ_BAAAZK010000007.1"/>
</dbReference>
<keyword evidence="5" id="KW-0812">Transmembrane</keyword>
<evidence type="ECO:0000256" key="2">
    <source>
        <dbReference type="ARBA" id="ARBA00023136"/>
    </source>
</evidence>
<evidence type="ECO:0000259" key="6">
    <source>
        <dbReference type="PROSITE" id="PS51123"/>
    </source>
</evidence>
<gene>
    <name evidence="7" type="ORF">GCM10022218_25390</name>
</gene>
<evidence type="ECO:0000256" key="4">
    <source>
        <dbReference type="PROSITE-ProRule" id="PRU00473"/>
    </source>
</evidence>
<accession>A0ABP8A3Q2</accession>
<organism evidence="7 8">
    <name type="scientific">Sphingobacterium ginsenosidimutans</name>
    <dbReference type="NCBI Taxonomy" id="687845"/>
    <lineage>
        <taxon>Bacteria</taxon>
        <taxon>Pseudomonadati</taxon>
        <taxon>Bacteroidota</taxon>
        <taxon>Sphingobacteriia</taxon>
        <taxon>Sphingobacteriales</taxon>
        <taxon>Sphingobacteriaceae</taxon>
        <taxon>Sphingobacterium</taxon>
    </lineage>
</organism>
<protein>
    <recommendedName>
        <fullName evidence="6">OmpA-like domain-containing protein</fullName>
    </recommendedName>
</protein>
<reference evidence="8" key="1">
    <citation type="journal article" date="2019" name="Int. J. Syst. Evol. Microbiol.">
        <title>The Global Catalogue of Microorganisms (GCM) 10K type strain sequencing project: providing services to taxonomists for standard genome sequencing and annotation.</title>
        <authorList>
            <consortium name="The Broad Institute Genomics Platform"/>
            <consortium name="The Broad Institute Genome Sequencing Center for Infectious Disease"/>
            <person name="Wu L."/>
            <person name="Ma J."/>
        </authorList>
    </citation>
    <scope>NUCLEOTIDE SEQUENCE [LARGE SCALE GENOMIC DNA]</scope>
    <source>
        <strain evidence="8">JCM 16722</strain>
    </source>
</reference>
<keyword evidence="8" id="KW-1185">Reference proteome</keyword>
<evidence type="ECO:0000256" key="3">
    <source>
        <dbReference type="ARBA" id="ARBA00023237"/>
    </source>
</evidence>
<dbReference type="PROSITE" id="PS51123">
    <property type="entry name" value="OMPA_2"/>
    <property type="match status" value="1"/>
</dbReference>
<dbReference type="EMBL" id="BAAAZK010000007">
    <property type="protein sequence ID" value="GAA4177093.1"/>
    <property type="molecule type" value="Genomic_DNA"/>
</dbReference>
<dbReference type="InterPro" id="IPR050330">
    <property type="entry name" value="Bact_OuterMem_StrucFunc"/>
</dbReference>
<evidence type="ECO:0000313" key="7">
    <source>
        <dbReference type="EMBL" id="GAA4177093.1"/>
    </source>
</evidence>
<evidence type="ECO:0000313" key="8">
    <source>
        <dbReference type="Proteomes" id="UP001500167"/>
    </source>
</evidence>
<dbReference type="PRINTS" id="PR01021">
    <property type="entry name" value="OMPADOMAIN"/>
</dbReference>